<sequence>MTAGGWGAPPPEQPYGGPPPTGRYGAPPRVPVGVPGPPWGAQPWGAPPWGPQPWGKAPWAGPPPVPGPARAVTPPGAPPFDTPQPYALLMRARDWAWWRPLLGFLLFTVLYSVAAFVLVIVVLVTGVVPDLALADLTDVAVLLVTNLSLIVAIPIVWVCWLVPHGLRIGWSSSVLGRLRWRLFLPTTLRALATLGVAVALGLVVAVVATGVDVTGPGPSFGWMLLVVLTTTPLQAAAEEYVFRGYLSQTIAGWIGRPVVGAAVAGVVSAALFSAAHGQQDLQSFLYRFAIGLALSAAVWLTGGLEASIALHAVNNVVLFLLAGALGDRAAAAEPGGVVGWATSLLGVLGMAAFVWWLARSRAQLRPELLSPAVDLRPGTGPSTGPVGGRPGGPSGWLPGPPPAWR</sequence>
<evidence type="ECO:0000256" key="2">
    <source>
        <dbReference type="SAM" id="Phobius"/>
    </source>
</evidence>
<dbReference type="GO" id="GO:0080120">
    <property type="term" value="P:CAAX-box protein maturation"/>
    <property type="evidence" value="ECO:0007669"/>
    <property type="project" value="UniProtKB-ARBA"/>
</dbReference>
<feature type="compositionally biased region" description="Pro residues" evidence="1">
    <location>
        <begin position="8"/>
        <end position="21"/>
    </location>
</feature>
<dbReference type="InterPro" id="IPR003675">
    <property type="entry name" value="Rce1/LyrA-like_dom"/>
</dbReference>
<feature type="region of interest" description="Disordered" evidence="1">
    <location>
        <begin position="1"/>
        <end position="76"/>
    </location>
</feature>
<organism evidence="4 5">
    <name type="scientific">Modestobacter italicus (strain DSM 44449 / CECT 9708 / BC 501)</name>
    <dbReference type="NCBI Taxonomy" id="2732864"/>
    <lineage>
        <taxon>Bacteria</taxon>
        <taxon>Bacillati</taxon>
        <taxon>Actinomycetota</taxon>
        <taxon>Actinomycetes</taxon>
        <taxon>Geodermatophilales</taxon>
        <taxon>Geodermatophilaceae</taxon>
        <taxon>Modestobacter</taxon>
    </lineage>
</organism>
<feature type="compositionally biased region" description="Pro residues" evidence="1">
    <location>
        <begin position="28"/>
        <end position="51"/>
    </location>
</feature>
<reference evidence="4 5" key="1">
    <citation type="journal article" date="2012" name="J. Bacteriol.">
        <title>Genome Sequence of Radiation-Resistant Modestobacter marinus Strain BC501, a Representative Actinobacterium That Thrives on Calcareous Stone Surfaces.</title>
        <authorList>
            <person name="Normand P."/>
            <person name="Gury J."/>
            <person name="Pujic P."/>
            <person name="Chouaia B."/>
            <person name="Crotti E."/>
            <person name="Brusetti L."/>
            <person name="Daffonchio D."/>
            <person name="Vacherie B."/>
            <person name="Barbe V."/>
            <person name="Medigue C."/>
            <person name="Calteau A."/>
            <person name="Ghodhbane-Gtari F."/>
            <person name="Essoussi I."/>
            <person name="Nouioui I."/>
            <person name="Abbassi-Ghozzi I."/>
            <person name="Gtari M."/>
        </authorList>
    </citation>
    <scope>NUCLEOTIDE SEQUENCE [LARGE SCALE GENOMIC DNA]</scope>
    <source>
        <strain evidence="5">BC 501</strain>
    </source>
</reference>
<dbReference type="OMA" id="WGTPWGF"/>
<dbReference type="OrthoDB" id="2680086at2"/>
<evidence type="ECO:0000313" key="4">
    <source>
        <dbReference type="EMBL" id="CCH89851.1"/>
    </source>
</evidence>
<dbReference type="STRING" id="477641.MODMU_4468"/>
<keyword evidence="5" id="KW-1185">Reference proteome</keyword>
<keyword evidence="2" id="KW-1133">Transmembrane helix</keyword>
<keyword evidence="4" id="KW-0378">Hydrolase</keyword>
<feature type="compositionally biased region" description="Gly residues" evidence="1">
    <location>
        <begin position="385"/>
        <end position="394"/>
    </location>
</feature>
<feature type="transmembrane region" description="Helical" evidence="2">
    <location>
        <begin position="253"/>
        <end position="272"/>
    </location>
</feature>
<dbReference type="eggNOG" id="COG1266">
    <property type="taxonomic scope" value="Bacteria"/>
</dbReference>
<feature type="transmembrane region" description="Helical" evidence="2">
    <location>
        <begin position="101"/>
        <end position="128"/>
    </location>
</feature>
<dbReference type="AlphaFoldDB" id="I4F2I8"/>
<name>I4F2I8_MODI5</name>
<feature type="domain" description="CAAX prenyl protease 2/Lysostaphin resistance protein A-like" evidence="3">
    <location>
        <begin position="222"/>
        <end position="317"/>
    </location>
</feature>
<keyword evidence="2" id="KW-0812">Transmembrane</keyword>
<dbReference type="KEGG" id="mmar:MODMU_4468"/>
<proteinExistence type="predicted"/>
<dbReference type="GO" id="GO:0006508">
    <property type="term" value="P:proteolysis"/>
    <property type="evidence" value="ECO:0007669"/>
    <property type="project" value="UniProtKB-KW"/>
</dbReference>
<dbReference type="GO" id="GO:0004175">
    <property type="term" value="F:endopeptidase activity"/>
    <property type="evidence" value="ECO:0007669"/>
    <property type="project" value="UniProtKB-ARBA"/>
</dbReference>
<evidence type="ECO:0000256" key="1">
    <source>
        <dbReference type="SAM" id="MobiDB-lite"/>
    </source>
</evidence>
<dbReference type="Proteomes" id="UP000006461">
    <property type="component" value="Chromosome"/>
</dbReference>
<feature type="transmembrane region" description="Helical" evidence="2">
    <location>
        <begin position="284"/>
        <end position="301"/>
    </location>
</feature>
<keyword evidence="2" id="KW-0472">Membrane</keyword>
<gene>
    <name evidence="4" type="ordered locus">MODMU_4468</name>
</gene>
<accession>I4F2I8</accession>
<keyword evidence="4" id="KW-0645">Protease</keyword>
<feature type="region of interest" description="Disordered" evidence="1">
    <location>
        <begin position="374"/>
        <end position="405"/>
    </location>
</feature>
<feature type="transmembrane region" description="Helical" evidence="2">
    <location>
        <begin position="140"/>
        <end position="162"/>
    </location>
</feature>
<evidence type="ECO:0000259" key="3">
    <source>
        <dbReference type="Pfam" id="PF02517"/>
    </source>
</evidence>
<evidence type="ECO:0000313" key="5">
    <source>
        <dbReference type="Proteomes" id="UP000006461"/>
    </source>
</evidence>
<dbReference type="Pfam" id="PF02517">
    <property type="entry name" value="Rce1-like"/>
    <property type="match status" value="1"/>
</dbReference>
<feature type="transmembrane region" description="Helical" evidence="2">
    <location>
        <begin position="337"/>
        <end position="358"/>
    </location>
</feature>
<dbReference type="EMBL" id="FO203431">
    <property type="protein sequence ID" value="CCH89851.1"/>
    <property type="molecule type" value="Genomic_DNA"/>
</dbReference>
<protein>
    <submittedName>
        <fullName evidence="4">Protease (CAAX amino terminal family)</fullName>
    </submittedName>
</protein>
<dbReference type="HOGENOM" id="CLU_052492_1_1_11"/>
<feature type="transmembrane region" description="Helical" evidence="2">
    <location>
        <begin position="182"/>
        <end position="208"/>
    </location>
</feature>